<accession>A0A0A9ERD2</accession>
<reference evidence="1" key="1">
    <citation type="submission" date="2014-09" db="EMBL/GenBank/DDBJ databases">
        <authorList>
            <person name="Magalhaes I.L.F."/>
            <person name="Oliveira U."/>
            <person name="Santos F.R."/>
            <person name="Vidigal T.H.D.A."/>
            <person name="Brescovit A.D."/>
            <person name="Santos A.J."/>
        </authorList>
    </citation>
    <scope>NUCLEOTIDE SEQUENCE</scope>
    <source>
        <tissue evidence="1">Shoot tissue taken approximately 20 cm above the soil surface</tissue>
    </source>
</reference>
<sequence>MDLLDLLLSKVGSYCLPVFRSTRYLHVFMCVKWC</sequence>
<proteinExistence type="predicted"/>
<dbReference type="AlphaFoldDB" id="A0A0A9ERD2"/>
<dbReference type="EMBL" id="GBRH01196337">
    <property type="protein sequence ID" value="JAE01559.1"/>
    <property type="molecule type" value="Transcribed_RNA"/>
</dbReference>
<name>A0A0A9ERD2_ARUDO</name>
<evidence type="ECO:0000313" key="1">
    <source>
        <dbReference type="EMBL" id="JAE01559.1"/>
    </source>
</evidence>
<reference evidence="1" key="2">
    <citation type="journal article" date="2015" name="Data Brief">
        <title>Shoot transcriptome of the giant reed, Arundo donax.</title>
        <authorList>
            <person name="Barrero R.A."/>
            <person name="Guerrero F.D."/>
            <person name="Moolhuijzen P."/>
            <person name="Goolsby J.A."/>
            <person name="Tidwell J."/>
            <person name="Bellgard S.E."/>
            <person name="Bellgard M.I."/>
        </authorList>
    </citation>
    <scope>NUCLEOTIDE SEQUENCE</scope>
    <source>
        <tissue evidence="1">Shoot tissue taken approximately 20 cm above the soil surface</tissue>
    </source>
</reference>
<organism evidence="1">
    <name type="scientific">Arundo donax</name>
    <name type="common">Giant reed</name>
    <name type="synonym">Donax arundinaceus</name>
    <dbReference type="NCBI Taxonomy" id="35708"/>
    <lineage>
        <taxon>Eukaryota</taxon>
        <taxon>Viridiplantae</taxon>
        <taxon>Streptophyta</taxon>
        <taxon>Embryophyta</taxon>
        <taxon>Tracheophyta</taxon>
        <taxon>Spermatophyta</taxon>
        <taxon>Magnoliopsida</taxon>
        <taxon>Liliopsida</taxon>
        <taxon>Poales</taxon>
        <taxon>Poaceae</taxon>
        <taxon>PACMAD clade</taxon>
        <taxon>Arundinoideae</taxon>
        <taxon>Arundineae</taxon>
        <taxon>Arundo</taxon>
    </lineage>
</organism>
<protein>
    <submittedName>
        <fullName evidence="1">Uncharacterized protein</fullName>
    </submittedName>
</protein>